<evidence type="ECO:0000313" key="3">
    <source>
        <dbReference type="Proteomes" id="UP000609064"/>
    </source>
</evidence>
<dbReference type="AlphaFoldDB" id="A0A916YNK5"/>
<reference evidence="2" key="2">
    <citation type="submission" date="2020-09" db="EMBL/GenBank/DDBJ databases">
        <authorList>
            <person name="Sun Q."/>
            <person name="Zhou Y."/>
        </authorList>
    </citation>
    <scope>NUCLEOTIDE SEQUENCE</scope>
    <source>
        <strain evidence="2">CGMCC 1.15958</strain>
    </source>
</reference>
<keyword evidence="1" id="KW-0812">Transmembrane</keyword>
<keyword evidence="3" id="KW-1185">Reference proteome</keyword>
<sequence length="145" mass="16385">MNLASLAGGVTVVKNRAFQWFLVVFAILLIGYLIYRQGQKSGGFQAAAKLPNNGSGIPQGWTPTKLVDELWDNLGTIFWSWTERNSKIETLLNLTPDQLAAVYNDYNYRYGKKDGNTSLTKKISKEIFLLRQSEILAKLRSYGLY</sequence>
<dbReference type="RefSeq" id="WP_188765610.1">
    <property type="nucleotide sequence ID" value="NZ_BMKK01000003.1"/>
</dbReference>
<keyword evidence="1" id="KW-1133">Transmembrane helix</keyword>
<evidence type="ECO:0000256" key="1">
    <source>
        <dbReference type="SAM" id="Phobius"/>
    </source>
</evidence>
<organism evidence="2 3">
    <name type="scientific">Emticicia aquatilis</name>
    <dbReference type="NCBI Taxonomy" id="1537369"/>
    <lineage>
        <taxon>Bacteria</taxon>
        <taxon>Pseudomonadati</taxon>
        <taxon>Bacteroidota</taxon>
        <taxon>Cytophagia</taxon>
        <taxon>Cytophagales</taxon>
        <taxon>Leadbetterellaceae</taxon>
        <taxon>Emticicia</taxon>
    </lineage>
</organism>
<protein>
    <submittedName>
        <fullName evidence="2">Uncharacterized protein</fullName>
    </submittedName>
</protein>
<feature type="transmembrane region" description="Helical" evidence="1">
    <location>
        <begin position="17"/>
        <end position="35"/>
    </location>
</feature>
<proteinExistence type="predicted"/>
<gene>
    <name evidence="2" type="ORF">GCM10011514_16740</name>
</gene>
<evidence type="ECO:0000313" key="2">
    <source>
        <dbReference type="EMBL" id="GGD53279.1"/>
    </source>
</evidence>
<dbReference type="Proteomes" id="UP000609064">
    <property type="component" value="Unassembled WGS sequence"/>
</dbReference>
<dbReference type="EMBL" id="BMKK01000003">
    <property type="protein sequence ID" value="GGD53279.1"/>
    <property type="molecule type" value="Genomic_DNA"/>
</dbReference>
<keyword evidence="1" id="KW-0472">Membrane</keyword>
<reference evidence="2" key="1">
    <citation type="journal article" date="2014" name="Int. J. Syst. Evol. Microbiol.">
        <title>Complete genome sequence of Corynebacterium casei LMG S-19264T (=DSM 44701T), isolated from a smear-ripened cheese.</title>
        <authorList>
            <consortium name="US DOE Joint Genome Institute (JGI-PGF)"/>
            <person name="Walter F."/>
            <person name="Albersmeier A."/>
            <person name="Kalinowski J."/>
            <person name="Ruckert C."/>
        </authorList>
    </citation>
    <scope>NUCLEOTIDE SEQUENCE</scope>
    <source>
        <strain evidence="2">CGMCC 1.15958</strain>
    </source>
</reference>
<comment type="caution">
    <text evidence="2">The sequence shown here is derived from an EMBL/GenBank/DDBJ whole genome shotgun (WGS) entry which is preliminary data.</text>
</comment>
<accession>A0A916YNK5</accession>
<name>A0A916YNK5_9BACT</name>